<dbReference type="InterPro" id="IPR045336">
    <property type="entry name" value="MmgE_PrpD_N"/>
</dbReference>
<dbReference type="AlphaFoldDB" id="A0A9W8YM63"/>
<evidence type="ECO:0000259" key="6">
    <source>
        <dbReference type="Pfam" id="PF19305"/>
    </source>
</evidence>
<proteinExistence type="inferred from homology"/>
<dbReference type="Gene3D" id="3.30.1330.120">
    <property type="entry name" value="2-methylcitrate dehydratase PrpD"/>
    <property type="match status" value="1"/>
</dbReference>
<sequence length="564" mass="61801">MSAVNRALTKSLRLQNTYTRQAARSVSLLNAGGASSRASGFSARRLSQTTTTTRSSSFHTMASLQSASATTPKPSEGVGYDPEIKDIANYIHNYKIDSELAFDTARFVFLDTLGCGLEGLRFAECTKLLGPIVPGTVVPNGTKVFGTPFQLDPVNGAFNIGAMIRWLDYNDCWLAAEWGHPSDNLGAILAVADWVNRTNKAGGNLAGGKIFTIKDVLEGMIKAHEIQGCLALENSYNKVGLDHVVLVKVASTAVISGMLGLTGRQTADAVTQAWVDGQSLRTYRHSPNTMSRKSWAAGDACQRAVNLVLKVQKGEPGVPTVLSAPVWGFYDVLFKGNKFAFQRPYGSYVMENVLFKVSYPAEFHSQTAIEASQKIYNTLKAQGKSAADIKAITCRTHEACVRIIDKQFKPMDNFADRDHCVQYMCAVMLVFGRLEATDYTDGGEAATSPLVESLRQKIKCVEDPKFTADYHNPELRTISNALTVELNDGTILDEVVVEAPLGHKLRREEAKPEILAKYKRHLGPHFNADRVKQLVDLGVDGKKLESTPVDEYVDLYVVEKSQFV</sequence>
<dbReference type="InterPro" id="IPR005656">
    <property type="entry name" value="MmgE_PrpD"/>
</dbReference>
<accession>A0A9W8YM63</accession>
<dbReference type="InterPro" id="IPR012705">
    <property type="entry name" value="2Me_IsoCit_deHydtase_PrpD"/>
</dbReference>
<dbReference type="SUPFAM" id="SSF103378">
    <property type="entry name" value="2-methylcitrate dehydratase PrpD"/>
    <property type="match status" value="1"/>
</dbReference>
<dbReference type="PANTHER" id="PTHR16943">
    <property type="entry name" value="2-METHYLCITRATE DEHYDRATASE-RELATED"/>
    <property type="match status" value="1"/>
</dbReference>
<dbReference type="EMBL" id="JAPEVB010000006">
    <property type="protein sequence ID" value="KAJ4386613.1"/>
    <property type="molecule type" value="Genomic_DNA"/>
</dbReference>
<keyword evidence="3 7" id="KW-0456">Lyase</keyword>
<dbReference type="Gene3D" id="1.10.4100.10">
    <property type="entry name" value="2-methylcitrate dehydratase PrpD"/>
    <property type="match status" value="1"/>
</dbReference>
<dbReference type="GO" id="GO:0047547">
    <property type="term" value="F:2-methylcitrate dehydratase activity"/>
    <property type="evidence" value="ECO:0007669"/>
    <property type="project" value="UniProtKB-EC"/>
</dbReference>
<dbReference type="PANTHER" id="PTHR16943:SF16">
    <property type="entry name" value="2-METHYLCITRATE DEHYDRATASE-RELATED"/>
    <property type="match status" value="1"/>
</dbReference>
<dbReference type="FunFam" id="1.10.4100.10:FF:000001">
    <property type="entry name" value="2-methylcitrate dehydratase"/>
    <property type="match status" value="1"/>
</dbReference>
<dbReference type="InterPro" id="IPR045337">
    <property type="entry name" value="MmgE_PrpD_C"/>
</dbReference>
<feature type="domain" description="MmgE/PrpD N-terminal" evidence="5">
    <location>
        <begin position="86"/>
        <end position="342"/>
    </location>
</feature>
<dbReference type="EC" id="4.2.1.79" evidence="7"/>
<name>A0A9W8YM63_9PEZI</name>
<keyword evidence="8" id="KW-1185">Reference proteome</keyword>
<feature type="region of interest" description="Disordered" evidence="4">
    <location>
        <begin position="33"/>
        <end position="78"/>
    </location>
</feature>
<dbReference type="NCBIfam" id="NF006943">
    <property type="entry name" value="PRK09425.1"/>
    <property type="match status" value="1"/>
</dbReference>
<evidence type="ECO:0000256" key="4">
    <source>
        <dbReference type="SAM" id="MobiDB-lite"/>
    </source>
</evidence>
<keyword evidence="7" id="KW-0067">ATP-binding</keyword>
<dbReference type="Proteomes" id="UP001140453">
    <property type="component" value="Unassembled WGS sequence"/>
</dbReference>
<reference evidence="7" key="1">
    <citation type="submission" date="2022-10" db="EMBL/GenBank/DDBJ databases">
        <title>Tapping the CABI collections for fungal endophytes: first genome assemblies for Collariella, Neodidymelliopsis, Ascochyta clinopodiicola, Didymella pomorum, Didymosphaeria variabile, Neocosmospora piperis and Neocucurbitaria cava.</title>
        <authorList>
            <person name="Hill R."/>
        </authorList>
    </citation>
    <scope>NUCLEOTIDE SEQUENCE</scope>
    <source>
        <strain evidence="7">IMI 355082</strain>
    </source>
</reference>
<dbReference type="GO" id="GO:0051537">
    <property type="term" value="F:2 iron, 2 sulfur cluster binding"/>
    <property type="evidence" value="ECO:0007669"/>
    <property type="project" value="InterPro"/>
</dbReference>
<dbReference type="OrthoDB" id="10055203at2759"/>
<dbReference type="InterPro" id="IPR036148">
    <property type="entry name" value="MmgE/PrpD_sf"/>
</dbReference>
<evidence type="ECO:0000256" key="3">
    <source>
        <dbReference type="ARBA" id="ARBA00023239"/>
    </source>
</evidence>
<keyword evidence="7" id="KW-0547">Nucleotide-binding</keyword>
<comment type="subunit">
    <text evidence="2">Monomer.</text>
</comment>
<dbReference type="InterPro" id="IPR042183">
    <property type="entry name" value="MmgE/PrpD_sf_1"/>
</dbReference>
<gene>
    <name evidence="7" type="primary">PDH1</name>
    <name evidence="7" type="ORF">N0V93_009511</name>
</gene>
<dbReference type="FunFam" id="3.30.1330.120:FF:000001">
    <property type="entry name" value="2-methylcitrate dehydratase"/>
    <property type="match status" value="1"/>
</dbReference>
<evidence type="ECO:0000256" key="1">
    <source>
        <dbReference type="ARBA" id="ARBA00006174"/>
    </source>
</evidence>
<feature type="compositionally biased region" description="Low complexity" evidence="4">
    <location>
        <begin position="33"/>
        <end position="57"/>
    </location>
</feature>
<dbReference type="Pfam" id="PF03972">
    <property type="entry name" value="MmgE_PrpD_N"/>
    <property type="match status" value="1"/>
</dbReference>
<comment type="similarity">
    <text evidence="1">Belongs to the PrpD family.</text>
</comment>
<evidence type="ECO:0000256" key="2">
    <source>
        <dbReference type="ARBA" id="ARBA00011245"/>
    </source>
</evidence>
<evidence type="ECO:0000313" key="7">
    <source>
        <dbReference type="EMBL" id="KAJ4386613.1"/>
    </source>
</evidence>
<evidence type="ECO:0000259" key="5">
    <source>
        <dbReference type="Pfam" id="PF03972"/>
    </source>
</evidence>
<dbReference type="GO" id="GO:0019679">
    <property type="term" value="P:propionate metabolic process, methylcitrate cycle"/>
    <property type="evidence" value="ECO:0007669"/>
    <property type="project" value="InterPro"/>
</dbReference>
<dbReference type="NCBIfam" id="TIGR02330">
    <property type="entry name" value="prpD"/>
    <property type="match status" value="1"/>
</dbReference>
<dbReference type="InterPro" id="IPR042188">
    <property type="entry name" value="MmgE/PrpD_sf_2"/>
</dbReference>
<dbReference type="GO" id="GO:0005524">
    <property type="term" value="F:ATP binding"/>
    <property type="evidence" value="ECO:0007669"/>
    <property type="project" value="UniProtKB-KW"/>
</dbReference>
<protein>
    <submittedName>
        <fullName evidence="7">ATP-binding cassette transporter CGR1</fullName>
        <ecNumber evidence="7">4.2.1.79</ecNumber>
    </submittedName>
</protein>
<dbReference type="GO" id="GO:0005739">
    <property type="term" value="C:mitochondrion"/>
    <property type="evidence" value="ECO:0007669"/>
    <property type="project" value="TreeGrafter"/>
</dbReference>
<feature type="domain" description="MmgE/PrpD C-terminal" evidence="6">
    <location>
        <begin position="359"/>
        <end position="535"/>
    </location>
</feature>
<dbReference type="Pfam" id="PF19305">
    <property type="entry name" value="MmgE_PrpD_C"/>
    <property type="match status" value="1"/>
</dbReference>
<feature type="compositionally biased region" description="Polar residues" evidence="4">
    <location>
        <begin position="58"/>
        <end position="73"/>
    </location>
</feature>
<comment type="caution">
    <text evidence="7">The sequence shown here is derived from an EMBL/GenBank/DDBJ whole genome shotgun (WGS) entry which is preliminary data.</text>
</comment>
<organism evidence="7 8">
    <name type="scientific">Gnomoniopsis smithogilvyi</name>
    <dbReference type="NCBI Taxonomy" id="1191159"/>
    <lineage>
        <taxon>Eukaryota</taxon>
        <taxon>Fungi</taxon>
        <taxon>Dikarya</taxon>
        <taxon>Ascomycota</taxon>
        <taxon>Pezizomycotina</taxon>
        <taxon>Sordariomycetes</taxon>
        <taxon>Sordariomycetidae</taxon>
        <taxon>Diaporthales</taxon>
        <taxon>Gnomoniaceae</taxon>
        <taxon>Gnomoniopsis</taxon>
    </lineage>
</organism>
<evidence type="ECO:0000313" key="8">
    <source>
        <dbReference type="Proteomes" id="UP001140453"/>
    </source>
</evidence>